<accession>A0A9P3LKZ2</accession>
<proteinExistence type="predicted"/>
<dbReference type="AlphaFoldDB" id="A0A9P3LKZ2"/>
<feature type="signal peptide" evidence="1">
    <location>
        <begin position="1"/>
        <end position="27"/>
    </location>
</feature>
<dbReference type="SUPFAM" id="SSF50685">
    <property type="entry name" value="Barwin-like endoglucanases"/>
    <property type="match status" value="1"/>
</dbReference>
<name>A0A9P3LKZ2_9APHY</name>
<dbReference type="OrthoDB" id="5823761at2759"/>
<keyword evidence="4" id="KW-1185">Reference proteome</keyword>
<dbReference type="Pfam" id="PF22514">
    <property type="entry name" value="EXPB1_D1"/>
    <property type="match status" value="1"/>
</dbReference>
<reference evidence="3 4" key="1">
    <citation type="submission" date="2021-08" db="EMBL/GenBank/DDBJ databases">
        <title>Draft Genome Sequence of Phanerochaete sordida strain YK-624.</title>
        <authorList>
            <person name="Mori T."/>
            <person name="Dohra H."/>
            <person name="Suzuki T."/>
            <person name="Kawagishi H."/>
            <person name="Hirai H."/>
        </authorList>
    </citation>
    <scope>NUCLEOTIDE SEQUENCE [LARGE SCALE GENOMIC DNA]</scope>
    <source>
        <strain evidence="3 4">YK-624</strain>
    </source>
</reference>
<feature type="domain" description="Expansin-like EG45" evidence="2">
    <location>
        <begin position="61"/>
        <end position="184"/>
    </location>
</feature>
<dbReference type="InterPro" id="IPR036908">
    <property type="entry name" value="RlpA-like_sf"/>
</dbReference>
<organism evidence="3 4">
    <name type="scientific">Phanerochaete sordida</name>
    <dbReference type="NCBI Taxonomy" id="48140"/>
    <lineage>
        <taxon>Eukaryota</taxon>
        <taxon>Fungi</taxon>
        <taxon>Dikarya</taxon>
        <taxon>Basidiomycota</taxon>
        <taxon>Agaricomycotina</taxon>
        <taxon>Agaricomycetes</taxon>
        <taxon>Polyporales</taxon>
        <taxon>Phanerochaetaceae</taxon>
        <taxon>Phanerochaete</taxon>
    </lineage>
</organism>
<comment type="caution">
    <text evidence="3">The sequence shown here is derived from an EMBL/GenBank/DDBJ whole genome shotgun (WGS) entry which is preliminary data.</text>
</comment>
<keyword evidence="1" id="KW-0732">Signal</keyword>
<gene>
    <name evidence="3" type="ORF">PsYK624_139730</name>
</gene>
<dbReference type="Gene3D" id="2.40.40.10">
    <property type="entry name" value="RlpA-like domain"/>
    <property type="match status" value="1"/>
</dbReference>
<dbReference type="EMBL" id="BPQB01000076">
    <property type="protein sequence ID" value="GJE97752.1"/>
    <property type="molecule type" value="Genomic_DNA"/>
</dbReference>
<dbReference type="InterPro" id="IPR007112">
    <property type="entry name" value="Expansin/allergen_DPBB_dom"/>
</dbReference>
<feature type="chain" id="PRO_5040172684" evidence="1">
    <location>
        <begin position="28"/>
        <end position="217"/>
    </location>
</feature>
<evidence type="ECO:0000259" key="2">
    <source>
        <dbReference type="PROSITE" id="PS50842"/>
    </source>
</evidence>
<evidence type="ECO:0000256" key="1">
    <source>
        <dbReference type="SAM" id="SignalP"/>
    </source>
</evidence>
<dbReference type="PROSITE" id="PS50842">
    <property type="entry name" value="EXPANSIN_EG45"/>
    <property type="match status" value="1"/>
</dbReference>
<protein>
    <submittedName>
        <fullName evidence="3">Endoglucanase V-like protein</fullName>
    </submittedName>
</protein>
<dbReference type="CDD" id="cd22278">
    <property type="entry name" value="DPBB_GH45_endoglucanase"/>
    <property type="match status" value="1"/>
</dbReference>
<dbReference type="Proteomes" id="UP000703269">
    <property type="component" value="Unassembled WGS sequence"/>
</dbReference>
<sequence>MTLPAHCHPAMFKHIIAKFLLTALVAGDLVAPSNTSKRATGGYIQNPSGSASFTMFSGCGAPACGITATGFTAAMNQLSFGSAPGLGAGDACGRCFALTGTHDPFSPSFTGPFHSVVVKVTDLCPVQGNAEWCGQTESHPTNQHGEGVHFDICEDTGGAAAFFPSGHGALTGTYSEVSCSEWTGSDGSPQFNGACLAGEHAGFWPSVGCGNKGTAPS</sequence>
<evidence type="ECO:0000313" key="4">
    <source>
        <dbReference type="Proteomes" id="UP000703269"/>
    </source>
</evidence>
<evidence type="ECO:0000313" key="3">
    <source>
        <dbReference type="EMBL" id="GJE97752.1"/>
    </source>
</evidence>